<dbReference type="InterPro" id="IPR016562">
    <property type="entry name" value="Proteasome_assmbl_chp_2_euk"/>
</dbReference>
<evidence type="ECO:0000256" key="3">
    <source>
        <dbReference type="ARBA" id="ARBA00025745"/>
    </source>
</evidence>
<evidence type="ECO:0000313" key="4">
    <source>
        <dbReference type="EMBL" id="KAK9287341.1"/>
    </source>
</evidence>
<reference evidence="4 5" key="1">
    <citation type="journal article" date="2024" name="Plant J.">
        <title>Genome sequences and population genomics reveal climatic adaptation and genomic divergence between two closely related sweetgum species.</title>
        <authorList>
            <person name="Xu W.Q."/>
            <person name="Ren C.Q."/>
            <person name="Zhang X.Y."/>
            <person name="Comes H.P."/>
            <person name="Liu X.H."/>
            <person name="Li Y.G."/>
            <person name="Kettle C.J."/>
            <person name="Jalonen R."/>
            <person name="Gaisberger H."/>
            <person name="Ma Y.Z."/>
            <person name="Qiu Y.X."/>
        </authorList>
    </citation>
    <scope>NUCLEOTIDE SEQUENCE [LARGE SCALE GENOMIC DNA]</scope>
    <source>
        <strain evidence="4">Hangzhou</strain>
    </source>
</reference>
<keyword evidence="2" id="KW-0143">Chaperone</keyword>
<evidence type="ECO:0000313" key="5">
    <source>
        <dbReference type="Proteomes" id="UP001415857"/>
    </source>
</evidence>
<dbReference type="AlphaFoldDB" id="A0AAP0S442"/>
<dbReference type="EMBL" id="JBBPBK010000004">
    <property type="protein sequence ID" value="KAK9287341.1"/>
    <property type="molecule type" value="Genomic_DNA"/>
</dbReference>
<dbReference type="Pfam" id="PF09754">
    <property type="entry name" value="PAC2"/>
    <property type="match status" value="1"/>
</dbReference>
<protein>
    <recommendedName>
        <fullName evidence="1">Proteasome assembly chaperone 2</fullName>
    </recommendedName>
</protein>
<sequence length="121" mass="12959">MEFILEDGKQLHEECSTLILPALCIGNVGQLAVDLLISSTGAERIGYLDDPCVLPCVGNDAYGPIPRGELALPLEAYDTSSNAWTLVQQRSLIVKGMTLEFAKHMADFAAASGKKQCCCAL</sequence>
<name>A0AAP0S442_LIQFO</name>
<dbReference type="PANTHER" id="PTHR12970:SF1">
    <property type="entry name" value="PROTEASOME ASSEMBLY CHAPERONE 2"/>
    <property type="match status" value="1"/>
</dbReference>
<comment type="similarity">
    <text evidence="3">Belongs to the PSMG2 family.</text>
</comment>
<keyword evidence="5" id="KW-1185">Reference proteome</keyword>
<accession>A0AAP0S442</accession>
<dbReference type="InterPro" id="IPR019151">
    <property type="entry name" value="Proteasome_assmbl_chaperone_2"/>
</dbReference>
<dbReference type="GO" id="GO:0043248">
    <property type="term" value="P:proteasome assembly"/>
    <property type="evidence" value="ECO:0007669"/>
    <property type="project" value="TreeGrafter"/>
</dbReference>
<dbReference type="Proteomes" id="UP001415857">
    <property type="component" value="Unassembled WGS sequence"/>
</dbReference>
<evidence type="ECO:0000256" key="1">
    <source>
        <dbReference type="ARBA" id="ARBA00019186"/>
    </source>
</evidence>
<evidence type="ECO:0000256" key="2">
    <source>
        <dbReference type="ARBA" id="ARBA00023186"/>
    </source>
</evidence>
<dbReference type="Gene3D" id="3.40.50.10900">
    <property type="entry name" value="PAC-like subunit"/>
    <property type="match status" value="1"/>
</dbReference>
<dbReference type="InterPro" id="IPR038389">
    <property type="entry name" value="PSMG2_sf"/>
</dbReference>
<dbReference type="PANTHER" id="PTHR12970">
    <property type="entry name" value="PROTEASOME ASSEMBLY CHAPERONE 2"/>
    <property type="match status" value="1"/>
</dbReference>
<organism evidence="4 5">
    <name type="scientific">Liquidambar formosana</name>
    <name type="common">Formosan gum</name>
    <dbReference type="NCBI Taxonomy" id="63359"/>
    <lineage>
        <taxon>Eukaryota</taxon>
        <taxon>Viridiplantae</taxon>
        <taxon>Streptophyta</taxon>
        <taxon>Embryophyta</taxon>
        <taxon>Tracheophyta</taxon>
        <taxon>Spermatophyta</taxon>
        <taxon>Magnoliopsida</taxon>
        <taxon>eudicotyledons</taxon>
        <taxon>Gunneridae</taxon>
        <taxon>Pentapetalae</taxon>
        <taxon>Saxifragales</taxon>
        <taxon>Altingiaceae</taxon>
        <taxon>Liquidambar</taxon>
    </lineage>
</organism>
<dbReference type="GO" id="GO:0005634">
    <property type="term" value="C:nucleus"/>
    <property type="evidence" value="ECO:0007669"/>
    <property type="project" value="TreeGrafter"/>
</dbReference>
<comment type="caution">
    <text evidence="4">The sequence shown here is derived from an EMBL/GenBank/DDBJ whole genome shotgun (WGS) entry which is preliminary data.</text>
</comment>
<proteinExistence type="inferred from homology"/>
<gene>
    <name evidence="4" type="ORF">L1049_015756</name>
</gene>
<dbReference type="GO" id="GO:0005829">
    <property type="term" value="C:cytosol"/>
    <property type="evidence" value="ECO:0007669"/>
    <property type="project" value="TreeGrafter"/>
</dbReference>